<evidence type="ECO:0000256" key="2">
    <source>
        <dbReference type="ARBA" id="ARBA00023125"/>
    </source>
</evidence>
<name>A0A3M0G9Q9_9FLAO</name>
<evidence type="ECO:0000259" key="4">
    <source>
        <dbReference type="PROSITE" id="PS01124"/>
    </source>
</evidence>
<proteinExistence type="predicted"/>
<evidence type="ECO:0000313" key="6">
    <source>
        <dbReference type="Proteomes" id="UP000281985"/>
    </source>
</evidence>
<dbReference type="PANTHER" id="PTHR46796">
    <property type="entry name" value="HTH-TYPE TRANSCRIPTIONAL ACTIVATOR RHAS-RELATED"/>
    <property type="match status" value="1"/>
</dbReference>
<evidence type="ECO:0000256" key="3">
    <source>
        <dbReference type="ARBA" id="ARBA00023163"/>
    </source>
</evidence>
<reference evidence="5 6" key="1">
    <citation type="submission" date="2018-10" db="EMBL/GenBank/DDBJ databases">
        <title>Dokdonia luteus sp. nov., isolated from sea water.</title>
        <authorList>
            <person name="Zhou L.Y."/>
            <person name="Du Z.J."/>
        </authorList>
    </citation>
    <scope>NUCLEOTIDE SEQUENCE [LARGE SCALE GENOMIC DNA]</scope>
    <source>
        <strain evidence="5 6">SH27</strain>
    </source>
</reference>
<dbReference type="InterPro" id="IPR050204">
    <property type="entry name" value="AraC_XylS_family_regulators"/>
</dbReference>
<protein>
    <submittedName>
        <fullName evidence="5">AraC family transcriptional regulator</fullName>
    </submittedName>
</protein>
<dbReference type="SMART" id="SM00342">
    <property type="entry name" value="HTH_ARAC"/>
    <property type="match status" value="1"/>
</dbReference>
<keyword evidence="2" id="KW-0238">DNA-binding</keyword>
<dbReference type="Gene3D" id="1.10.10.60">
    <property type="entry name" value="Homeodomain-like"/>
    <property type="match status" value="1"/>
</dbReference>
<comment type="caution">
    <text evidence="5">The sequence shown here is derived from an EMBL/GenBank/DDBJ whole genome shotgun (WGS) entry which is preliminary data.</text>
</comment>
<dbReference type="OrthoDB" id="323290at2"/>
<accession>A0A3M0G9Q9</accession>
<organism evidence="5 6">
    <name type="scientific">Dokdonia sinensis</name>
    <dbReference type="NCBI Taxonomy" id="2479847"/>
    <lineage>
        <taxon>Bacteria</taxon>
        <taxon>Pseudomonadati</taxon>
        <taxon>Bacteroidota</taxon>
        <taxon>Flavobacteriia</taxon>
        <taxon>Flavobacteriales</taxon>
        <taxon>Flavobacteriaceae</taxon>
        <taxon>Dokdonia</taxon>
    </lineage>
</organism>
<dbReference type="PROSITE" id="PS01124">
    <property type="entry name" value="HTH_ARAC_FAMILY_2"/>
    <property type="match status" value="1"/>
</dbReference>
<evidence type="ECO:0000256" key="1">
    <source>
        <dbReference type="ARBA" id="ARBA00023015"/>
    </source>
</evidence>
<dbReference type="AlphaFoldDB" id="A0A3M0G9Q9"/>
<dbReference type="Proteomes" id="UP000281985">
    <property type="component" value="Unassembled WGS sequence"/>
</dbReference>
<dbReference type="Pfam" id="PF12833">
    <property type="entry name" value="HTH_18"/>
    <property type="match status" value="1"/>
</dbReference>
<evidence type="ECO:0000313" key="5">
    <source>
        <dbReference type="EMBL" id="RMB60987.1"/>
    </source>
</evidence>
<keyword evidence="6" id="KW-1185">Reference proteome</keyword>
<keyword evidence="1" id="KW-0805">Transcription regulation</keyword>
<dbReference type="InterPro" id="IPR018060">
    <property type="entry name" value="HTH_AraC"/>
</dbReference>
<sequence>MIFEPAIAAIQKHIDHYWVLDHAAITAMNSPLMYAYPGVTPDMIIVLDGHFTMTYLGKTYRSDQSMLFSFIQEQLHIDLSSLKKCIIVKFKSRALSSLMPFVQKDAKSLMRDAVAPVEYFFGLEIIHFIAHLRTLDDIEIATALDDWFFQHYNKEAEGFVVEMAQEVSASFDIRTIMEATNYSYSTIERYFKRDTGLTPKRFQSLQRYKLAVRELYVTRNSDWQHYVAKYGYYDQSHFIKEIKRYTSHTPAQLLNTPAFIQVRPSYL</sequence>
<dbReference type="RefSeq" id="WP_121916722.1">
    <property type="nucleotide sequence ID" value="NZ_REFV01000004.1"/>
</dbReference>
<keyword evidence="3" id="KW-0804">Transcription</keyword>
<dbReference type="GO" id="GO:0003700">
    <property type="term" value="F:DNA-binding transcription factor activity"/>
    <property type="evidence" value="ECO:0007669"/>
    <property type="project" value="InterPro"/>
</dbReference>
<dbReference type="PANTHER" id="PTHR46796:SF13">
    <property type="entry name" value="HTH-TYPE TRANSCRIPTIONAL ACTIVATOR RHAS"/>
    <property type="match status" value="1"/>
</dbReference>
<gene>
    <name evidence="5" type="ORF">EAX61_05760</name>
</gene>
<dbReference type="EMBL" id="REFV01000004">
    <property type="protein sequence ID" value="RMB60987.1"/>
    <property type="molecule type" value="Genomic_DNA"/>
</dbReference>
<feature type="domain" description="HTH araC/xylS-type" evidence="4">
    <location>
        <begin position="154"/>
        <end position="256"/>
    </location>
</feature>
<dbReference type="GO" id="GO:0043565">
    <property type="term" value="F:sequence-specific DNA binding"/>
    <property type="evidence" value="ECO:0007669"/>
    <property type="project" value="InterPro"/>
</dbReference>